<dbReference type="PROSITE" id="PS00108">
    <property type="entry name" value="PROTEIN_KINASE_ST"/>
    <property type="match status" value="1"/>
</dbReference>
<feature type="compositionally biased region" description="Low complexity" evidence="6">
    <location>
        <begin position="274"/>
        <end position="293"/>
    </location>
</feature>
<feature type="region of interest" description="Disordered" evidence="6">
    <location>
        <begin position="339"/>
        <end position="363"/>
    </location>
</feature>
<dbReference type="PROSITE" id="PS00107">
    <property type="entry name" value="PROTEIN_KINASE_ATP"/>
    <property type="match status" value="1"/>
</dbReference>
<feature type="domain" description="Protein kinase" evidence="8">
    <location>
        <begin position="12"/>
        <end position="261"/>
    </location>
</feature>
<comment type="caution">
    <text evidence="9">The sequence shown here is derived from an EMBL/GenBank/DDBJ whole genome shotgun (WGS) entry which is preliminary data.</text>
</comment>
<dbReference type="Pfam" id="PF00069">
    <property type="entry name" value="Pkinase"/>
    <property type="match status" value="1"/>
</dbReference>
<keyword evidence="1" id="KW-0808">Transferase</keyword>
<keyword evidence="10" id="KW-1185">Reference proteome</keyword>
<dbReference type="InterPro" id="IPR011009">
    <property type="entry name" value="Kinase-like_dom_sf"/>
</dbReference>
<dbReference type="PANTHER" id="PTHR43289">
    <property type="entry name" value="MITOGEN-ACTIVATED PROTEIN KINASE KINASE KINASE 20-RELATED"/>
    <property type="match status" value="1"/>
</dbReference>
<dbReference type="PANTHER" id="PTHR43289:SF34">
    <property type="entry name" value="SERINE_THREONINE-PROTEIN KINASE YBDM-RELATED"/>
    <property type="match status" value="1"/>
</dbReference>
<accession>A0ABW1J4M2</accession>
<dbReference type="Gene3D" id="3.30.200.20">
    <property type="entry name" value="Phosphorylase Kinase, domain 1"/>
    <property type="match status" value="1"/>
</dbReference>
<keyword evidence="7" id="KW-1133">Transmembrane helix</keyword>
<dbReference type="InterPro" id="IPR017441">
    <property type="entry name" value="Protein_kinase_ATP_BS"/>
</dbReference>
<feature type="transmembrane region" description="Helical" evidence="7">
    <location>
        <begin position="303"/>
        <end position="324"/>
    </location>
</feature>
<dbReference type="SMART" id="SM00220">
    <property type="entry name" value="S_TKc"/>
    <property type="match status" value="1"/>
</dbReference>
<keyword evidence="4 5" id="KW-0067">ATP-binding</keyword>
<gene>
    <name evidence="9" type="ORF">ACFQE5_15320</name>
</gene>
<keyword evidence="7" id="KW-0812">Transmembrane</keyword>
<dbReference type="InterPro" id="IPR046576">
    <property type="entry name" value="DUF6636"/>
</dbReference>
<reference evidence="10" key="1">
    <citation type="journal article" date="2019" name="Int. J. Syst. Evol. Microbiol.">
        <title>The Global Catalogue of Microorganisms (GCM) 10K type strain sequencing project: providing services to taxonomists for standard genome sequencing and annotation.</title>
        <authorList>
            <consortium name="The Broad Institute Genomics Platform"/>
            <consortium name="The Broad Institute Genome Sequencing Center for Infectious Disease"/>
            <person name="Wu L."/>
            <person name="Ma J."/>
        </authorList>
    </citation>
    <scope>NUCLEOTIDE SEQUENCE [LARGE SCALE GENOMIC DNA]</scope>
    <source>
        <strain evidence="10">CCM 8391</strain>
    </source>
</reference>
<evidence type="ECO:0000256" key="5">
    <source>
        <dbReference type="PROSITE-ProRule" id="PRU10141"/>
    </source>
</evidence>
<dbReference type="Proteomes" id="UP001596302">
    <property type="component" value="Unassembled WGS sequence"/>
</dbReference>
<name>A0ABW1J4M2_9PSEU</name>
<evidence type="ECO:0000313" key="10">
    <source>
        <dbReference type="Proteomes" id="UP001596302"/>
    </source>
</evidence>
<dbReference type="SUPFAM" id="SSF56112">
    <property type="entry name" value="Protein kinase-like (PK-like)"/>
    <property type="match status" value="1"/>
</dbReference>
<feature type="region of interest" description="Disordered" evidence="6">
    <location>
        <begin position="259"/>
        <end position="296"/>
    </location>
</feature>
<evidence type="ECO:0000256" key="7">
    <source>
        <dbReference type="SAM" id="Phobius"/>
    </source>
</evidence>
<dbReference type="CDD" id="cd14014">
    <property type="entry name" value="STKc_PknB_like"/>
    <property type="match status" value="1"/>
</dbReference>
<evidence type="ECO:0000256" key="4">
    <source>
        <dbReference type="ARBA" id="ARBA00022840"/>
    </source>
</evidence>
<dbReference type="InterPro" id="IPR008271">
    <property type="entry name" value="Ser/Thr_kinase_AS"/>
</dbReference>
<evidence type="ECO:0000313" key="9">
    <source>
        <dbReference type="EMBL" id="MFC5995584.1"/>
    </source>
</evidence>
<dbReference type="GO" id="GO:0016301">
    <property type="term" value="F:kinase activity"/>
    <property type="evidence" value="ECO:0007669"/>
    <property type="project" value="UniProtKB-KW"/>
</dbReference>
<keyword evidence="2 5" id="KW-0547">Nucleotide-binding</keyword>
<keyword evidence="7" id="KW-0472">Membrane</keyword>
<organism evidence="9 10">
    <name type="scientific">Pseudonocardia hispaniensis</name>
    <dbReference type="NCBI Taxonomy" id="904933"/>
    <lineage>
        <taxon>Bacteria</taxon>
        <taxon>Bacillati</taxon>
        <taxon>Actinomycetota</taxon>
        <taxon>Actinomycetes</taxon>
        <taxon>Pseudonocardiales</taxon>
        <taxon>Pseudonocardiaceae</taxon>
        <taxon>Pseudonocardia</taxon>
    </lineage>
</organism>
<evidence type="ECO:0000256" key="2">
    <source>
        <dbReference type="ARBA" id="ARBA00022741"/>
    </source>
</evidence>
<dbReference type="Gene3D" id="1.10.510.10">
    <property type="entry name" value="Transferase(Phosphotransferase) domain 1"/>
    <property type="match status" value="1"/>
</dbReference>
<dbReference type="PROSITE" id="PS50011">
    <property type="entry name" value="PROTEIN_KINASE_DOM"/>
    <property type="match status" value="1"/>
</dbReference>
<dbReference type="RefSeq" id="WP_379585669.1">
    <property type="nucleotide sequence ID" value="NZ_JBHSQW010000031.1"/>
</dbReference>
<dbReference type="Pfam" id="PF20341">
    <property type="entry name" value="DUF6636"/>
    <property type="match status" value="1"/>
</dbReference>
<evidence type="ECO:0000256" key="3">
    <source>
        <dbReference type="ARBA" id="ARBA00022777"/>
    </source>
</evidence>
<proteinExistence type="predicted"/>
<evidence type="ECO:0000256" key="1">
    <source>
        <dbReference type="ARBA" id="ARBA00022679"/>
    </source>
</evidence>
<evidence type="ECO:0000259" key="8">
    <source>
        <dbReference type="PROSITE" id="PS50011"/>
    </source>
</evidence>
<evidence type="ECO:0000256" key="6">
    <source>
        <dbReference type="SAM" id="MobiDB-lite"/>
    </source>
</evidence>
<keyword evidence="3 9" id="KW-0418">Kinase</keyword>
<sequence length="489" mass="50051">MTGSDPRTVGPFAILRRIGEGGMGRVYLGRSHDGTLAAVKVIRADLAGDLEFRARFRQEVAAASRVRSARTAAVLGADPEAASPWLATEYVAAPSLREAVAQRGPMAADALRRLGIGLAEALVAIHDAGVVHRDLKPGNVLLAPDGPRVIDFGIARAADATVLTRTGAIVGSPGYIAPEQLAHGHSGPASDVFALGVVLLFAATGRGPFGEGDAASLLFRALHVEPDLSGAPAPLAPIIAACLDRDPSCRPAPEQLRDALVGHGPAGRPRTRRPTPTLVAAPPTRAAAPPVRGRGPDPRWRRAALAAGVVTALAVLVGLGVWLLRGSGSPLGTEVPTWAAPSPTAPAAPTGATAAPTPAGAPGTTAPVDVQVASAATGFSTPSNNIACYVGPNSARCDIADSDWDPDRVPPRPDDCPLAWGDSLSVTGSDRAEFVCHGDTVFGTGPILDYGRSLRVGDVTCTSRSTGVECRVGASGHGFSMSKSGYQFF</sequence>
<dbReference type="EMBL" id="JBHSQW010000031">
    <property type="protein sequence ID" value="MFC5995584.1"/>
    <property type="molecule type" value="Genomic_DNA"/>
</dbReference>
<dbReference type="InterPro" id="IPR000719">
    <property type="entry name" value="Prot_kinase_dom"/>
</dbReference>
<protein>
    <submittedName>
        <fullName evidence="9">Protein kinase</fullName>
    </submittedName>
</protein>
<feature type="binding site" evidence="5">
    <location>
        <position position="40"/>
    </location>
    <ligand>
        <name>ATP</name>
        <dbReference type="ChEBI" id="CHEBI:30616"/>
    </ligand>
</feature>